<dbReference type="EMBL" id="SRLO01000987">
    <property type="protein sequence ID" value="TNN43129.1"/>
    <property type="molecule type" value="Genomic_DNA"/>
</dbReference>
<dbReference type="Proteomes" id="UP000314294">
    <property type="component" value="Unassembled WGS sequence"/>
</dbReference>
<name>A0A4Z2FPR4_9TELE</name>
<sequence length="114" mass="12458">MRLQTIPSSDTHHIQECLLRGKGPRRVKILSPGAAEHFPGFMLSRSGVTTCHLSSPCVSGYLSSGAAPRYPQATAQRAAVHGAVHGREAPIQTAETLMNFQPYLLQKKSQFFIQ</sequence>
<comment type="caution">
    <text evidence="1">The sequence shown here is derived from an EMBL/GenBank/DDBJ whole genome shotgun (WGS) entry which is preliminary data.</text>
</comment>
<reference evidence="1 2" key="1">
    <citation type="submission" date="2019-03" db="EMBL/GenBank/DDBJ databases">
        <title>First draft genome of Liparis tanakae, snailfish: a comprehensive survey of snailfish specific genes.</title>
        <authorList>
            <person name="Kim W."/>
            <person name="Song I."/>
            <person name="Jeong J.-H."/>
            <person name="Kim D."/>
            <person name="Kim S."/>
            <person name="Ryu S."/>
            <person name="Song J.Y."/>
            <person name="Lee S.K."/>
        </authorList>
    </citation>
    <scope>NUCLEOTIDE SEQUENCE [LARGE SCALE GENOMIC DNA]</scope>
    <source>
        <tissue evidence="1">Muscle</tissue>
    </source>
</reference>
<organism evidence="1 2">
    <name type="scientific">Liparis tanakae</name>
    <name type="common">Tanaka's snailfish</name>
    <dbReference type="NCBI Taxonomy" id="230148"/>
    <lineage>
        <taxon>Eukaryota</taxon>
        <taxon>Metazoa</taxon>
        <taxon>Chordata</taxon>
        <taxon>Craniata</taxon>
        <taxon>Vertebrata</taxon>
        <taxon>Euteleostomi</taxon>
        <taxon>Actinopterygii</taxon>
        <taxon>Neopterygii</taxon>
        <taxon>Teleostei</taxon>
        <taxon>Neoteleostei</taxon>
        <taxon>Acanthomorphata</taxon>
        <taxon>Eupercaria</taxon>
        <taxon>Perciformes</taxon>
        <taxon>Cottioidei</taxon>
        <taxon>Cottales</taxon>
        <taxon>Liparidae</taxon>
        <taxon>Liparis</taxon>
    </lineage>
</organism>
<keyword evidence="2" id="KW-1185">Reference proteome</keyword>
<proteinExistence type="predicted"/>
<protein>
    <submittedName>
        <fullName evidence="1">Uncharacterized protein</fullName>
    </submittedName>
</protein>
<evidence type="ECO:0000313" key="2">
    <source>
        <dbReference type="Proteomes" id="UP000314294"/>
    </source>
</evidence>
<evidence type="ECO:0000313" key="1">
    <source>
        <dbReference type="EMBL" id="TNN43129.1"/>
    </source>
</evidence>
<accession>A0A4Z2FPR4</accession>
<gene>
    <name evidence="1" type="ORF">EYF80_046661</name>
</gene>
<dbReference type="AlphaFoldDB" id="A0A4Z2FPR4"/>